<keyword evidence="2" id="KW-1185">Reference proteome</keyword>
<dbReference type="AlphaFoldDB" id="A0AA37TFB1"/>
<protein>
    <recommendedName>
        <fullName evidence="3">Anti-sigma factor</fullName>
    </recommendedName>
</protein>
<accession>A0AA37TFB1</accession>
<organism evidence="1 2">
    <name type="scientific">Methylobacterium tardum</name>
    <dbReference type="NCBI Taxonomy" id="374432"/>
    <lineage>
        <taxon>Bacteria</taxon>
        <taxon>Pseudomonadati</taxon>
        <taxon>Pseudomonadota</taxon>
        <taxon>Alphaproteobacteria</taxon>
        <taxon>Hyphomicrobiales</taxon>
        <taxon>Methylobacteriaceae</taxon>
        <taxon>Methylobacterium</taxon>
    </lineage>
</organism>
<reference evidence="2" key="1">
    <citation type="journal article" date="2019" name="Int. J. Syst. Evol. Microbiol.">
        <title>The Global Catalogue of Microorganisms (GCM) 10K type strain sequencing project: providing services to taxonomists for standard genome sequencing and annotation.</title>
        <authorList>
            <consortium name="The Broad Institute Genomics Platform"/>
            <consortium name="The Broad Institute Genome Sequencing Center for Infectious Disease"/>
            <person name="Wu L."/>
            <person name="Ma J."/>
        </authorList>
    </citation>
    <scope>NUCLEOTIDE SEQUENCE [LARGE SCALE GENOMIC DNA]</scope>
    <source>
        <strain evidence="2">NBRC 103632</strain>
    </source>
</reference>
<dbReference type="EMBL" id="BSPL01000011">
    <property type="protein sequence ID" value="GLS69664.1"/>
    <property type="molecule type" value="Genomic_DNA"/>
</dbReference>
<dbReference type="Proteomes" id="UP001157440">
    <property type="component" value="Unassembled WGS sequence"/>
</dbReference>
<comment type="caution">
    <text evidence="1">The sequence shown here is derived from an EMBL/GenBank/DDBJ whole genome shotgun (WGS) entry which is preliminary data.</text>
</comment>
<evidence type="ECO:0008006" key="3">
    <source>
        <dbReference type="Google" id="ProtNLM"/>
    </source>
</evidence>
<gene>
    <name evidence="1" type="ORF">GCM10007890_16770</name>
</gene>
<sequence>MRPADRPPGYAGFEDFTMIDPITDDDLIAFVDGQIDPMRRLEVEAHLAADPAAAARVMAEMHDRDALRACFERVPGPGPDRTVALARRFDRNLRWRRVASRLKRAAAIAVLVGAGWLAHDEIGQFGVPDTLAATPDPALLSDARQARAVAQLRKSIAGQGDGPVYDRARLRTVTGIDLPTLPEGWHVRDIQIFPARHGTGIEIALDAGTFGEASLFATRGIRGGPATLTGSDDGDVLSWNAGDTAYALSGPRDDADLRQAASLLGAGAAIR</sequence>
<evidence type="ECO:0000313" key="1">
    <source>
        <dbReference type="EMBL" id="GLS69664.1"/>
    </source>
</evidence>
<name>A0AA37TFB1_9HYPH</name>
<evidence type="ECO:0000313" key="2">
    <source>
        <dbReference type="Proteomes" id="UP001157440"/>
    </source>
</evidence>
<proteinExistence type="predicted"/>